<dbReference type="EMBL" id="MU003698">
    <property type="protein sequence ID" value="KAF2811947.1"/>
    <property type="molecule type" value="Genomic_DNA"/>
</dbReference>
<name>A0A6A6YVK0_9PEZI</name>
<sequence>MSFLTSPRLQPPSFNLLTFRLITSSSDRQLLSPDPVPEVPVLSLLSALPLHLAPNAAPTSLASMESPTSALATRAAGSKADNSFTCFNYLPPEIRVHIWKLALPDRGRVIRLTQYQHPTEANAVPGSWPNVAMASREAFYETLNLLSTGLDERRNPRRLTYFNFERDVICIDSYVKQPECLPELMDERTHFRDPSILDQAVDAYAEQLKTWLRYHKQGLQVLFVVRAIFHKQVENIQKVLLKIQNPDHLFSQLYSLAVNTRFRKLKVIGMVLEERCSLYYLLHAIEEPELKRIVECTGLQFKVFMAEEEASFLFAYGGMASEYNTGQ</sequence>
<evidence type="ECO:0000313" key="3">
    <source>
        <dbReference type="Proteomes" id="UP000504636"/>
    </source>
</evidence>
<dbReference type="RefSeq" id="XP_033578911.1">
    <property type="nucleotide sequence ID" value="XM_033714027.1"/>
</dbReference>
<dbReference type="InterPro" id="IPR045518">
    <property type="entry name" value="2EXR"/>
</dbReference>
<evidence type="ECO:0000313" key="2">
    <source>
        <dbReference type="EMBL" id="KAF2811947.1"/>
    </source>
</evidence>
<proteinExistence type="predicted"/>
<reference evidence="4" key="2">
    <citation type="submission" date="2020-04" db="EMBL/GenBank/DDBJ databases">
        <authorList>
            <consortium name="NCBI Genome Project"/>
        </authorList>
    </citation>
    <scope>NUCLEOTIDE SEQUENCE</scope>
    <source>
        <strain evidence="4">CBS 304.34</strain>
    </source>
</reference>
<dbReference type="Pfam" id="PF20150">
    <property type="entry name" value="2EXR"/>
    <property type="match status" value="1"/>
</dbReference>
<dbReference type="PANTHER" id="PTHR35910:SF1">
    <property type="entry name" value="2EXR DOMAIN-CONTAINING PROTEIN"/>
    <property type="match status" value="1"/>
</dbReference>
<reference evidence="2 4" key="1">
    <citation type="journal article" date="2020" name="Stud. Mycol.">
        <title>101 Dothideomycetes genomes: a test case for predicting lifestyles and emergence of pathogens.</title>
        <authorList>
            <person name="Haridas S."/>
            <person name="Albert R."/>
            <person name="Binder M."/>
            <person name="Bloem J."/>
            <person name="Labutti K."/>
            <person name="Salamov A."/>
            <person name="Andreopoulos B."/>
            <person name="Baker S."/>
            <person name="Barry K."/>
            <person name="Bills G."/>
            <person name="Bluhm B."/>
            <person name="Cannon C."/>
            <person name="Castanera R."/>
            <person name="Culley D."/>
            <person name="Daum C."/>
            <person name="Ezra D."/>
            <person name="Gonzalez J."/>
            <person name="Henrissat B."/>
            <person name="Kuo A."/>
            <person name="Liang C."/>
            <person name="Lipzen A."/>
            <person name="Lutzoni F."/>
            <person name="Magnuson J."/>
            <person name="Mondo S."/>
            <person name="Nolan M."/>
            <person name="Ohm R."/>
            <person name="Pangilinan J."/>
            <person name="Park H.-J."/>
            <person name="Ramirez L."/>
            <person name="Alfaro M."/>
            <person name="Sun H."/>
            <person name="Tritt A."/>
            <person name="Yoshinaga Y."/>
            <person name="Zwiers L.-H."/>
            <person name="Turgeon B."/>
            <person name="Goodwin S."/>
            <person name="Spatafora J."/>
            <person name="Crous P."/>
            <person name="Grigoriev I."/>
        </authorList>
    </citation>
    <scope>NUCLEOTIDE SEQUENCE</scope>
    <source>
        <strain evidence="2 4">CBS 304.34</strain>
    </source>
</reference>
<evidence type="ECO:0000259" key="1">
    <source>
        <dbReference type="Pfam" id="PF20150"/>
    </source>
</evidence>
<dbReference type="OrthoDB" id="3546385at2759"/>
<evidence type="ECO:0000313" key="4">
    <source>
        <dbReference type="RefSeq" id="XP_033578911.1"/>
    </source>
</evidence>
<reference evidence="4" key="3">
    <citation type="submission" date="2025-04" db="UniProtKB">
        <authorList>
            <consortium name="RefSeq"/>
        </authorList>
    </citation>
    <scope>IDENTIFICATION</scope>
    <source>
        <strain evidence="4">CBS 304.34</strain>
    </source>
</reference>
<protein>
    <recommendedName>
        <fullName evidence="1">2EXR domain-containing protein</fullName>
    </recommendedName>
</protein>
<dbReference type="GeneID" id="54454920"/>
<accession>A0A6A6YVK0</accession>
<dbReference type="AlphaFoldDB" id="A0A6A6YVK0"/>
<dbReference type="PANTHER" id="PTHR35910">
    <property type="entry name" value="2EXR DOMAIN-CONTAINING PROTEIN"/>
    <property type="match status" value="1"/>
</dbReference>
<gene>
    <name evidence="2 4" type="ORF">BDZ99DRAFT_284149</name>
</gene>
<dbReference type="Proteomes" id="UP000504636">
    <property type="component" value="Unplaced"/>
</dbReference>
<feature type="domain" description="2EXR" evidence="1">
    <location>
        <begin position="84"/>
        <end position="169"/>
    </location>
</feature>
<keyword evidence="3" id="KW-1185">Reference proteome</keyword>
<organism evidence="2">
    <name type="scientific">Mytilinidion resinicola</name>
    <dbReference type="NCBI Taxonomy" id="574789"/>
    <lineage>
        <taxon>Eukaryota</taxon>
        <taxon>Fungi</taxon>
        <taxon>Dikarya</taxon>
        <taxon>Ascomycota</taxon>
        <taxon>Pezizomycotina</taxon>
        <taxon>Dothideomycetes</taxon>
        <taxon>Pleosporomycetidae</taxon>
        <taxon>Mytilinidiales</taxon>
        <taxon>Mytilinidiaceae</taxon>
        <taxon>Mytilinidion</taxon>
    </lineage>
</organism>